<evidence type="ECO:0000256" key="6">
    <source>
        <dbReference type="ARBA" id="ARBA00023098"/>
    </source>
</evidence>
<dbReference type="Proteomes" id="UP000502196">
    <property type="component" value="Chromosome"/>
</dbReference>
<feature type="binding site" evidence="8">
    <location>
        <position position="65"/>
    </location>
    <ligand>
        <name>Mg(2+)</name>
        <dbReference type="ChEBI" id="CHEBI:18420"/>
    </ligand>
</feature>
<evidence type="ECO:0000256" key="7">
    <source>
        <dbReference type="ARBA" id="ARBA00023160"/>
    </source>
</evidence>
<dbReference type="AlphaFoldDB" id="A0A6F9E1F2"/>
<organism evidence="10 11">
    <name type="scientific">Kyrpidia spormannii</name>
    <dbReference type="NCBI Taxonomy" id="2055160"/>
    <lineage>
        <taxon>Bacteria</taxon>
        <taxon>Bacillati</taxon>
        <taxon>Bacillota</taxon>
        <taxon>Bacilli</taxon>
        <taxon>Bacillales</taxon>
        <taxon>Alicyclobacillaceae</taxon>
        <taxon>Kyrpidia</taxon>
    </lineage>
</organism>
<dbReference type="GO" id="GO:0006633">
    <property type="term" value="P:fatty acid biosynthetic process"/>
    <property type="evidence" value="ECO:0007669"/>
    <property type="project" value="UniProtKB-UniRule"/>
</dbReference>
<keyword evidence="6 8" id="KW-0443">Lipid metabolism</keyword>
<dbReference type="NCBIfam" id="TIGR00516">
    <property type="entry name" value="acpS"/>
    <property type="match status" value="1"/>
</dbReference>
<dbReference type="GO" id="GO:0005737">
    <property type="term" value="C:cytoplasm"/>
    <property type="evidence" value="ECO:0007669"/>
    <property type="project" value="UniProtKB-SubCell"/>
</dbReference>
<keyword evidence="7 8" id="KW-0275">Fatty acid biosynthesis</keyword>
<dbReference type="InterPro" id="IPR004568">
    <property type="entry name" value="Ppantetheine-prot_Trfase_dom"/>
</dbReference>
<dbReference type="Gene3D" id="3.90.470.20">
    <property type="entry name" value="4'-phosphopantetheinyl transferase domain"/>
    <property type="match status" value="1"/>
</dbReference>
<keyword evidence="5 8" id="KW-0460">Magnesium</keyword>
<dbReference type="EC" id="2.7.8.7" evidence="8"/>
<reference evidence="10 11" key="1">
    <citation type="submission" date="2020-04" db="EMBL/GenBank/DDBJ databases">
        <authorList>
            <person name="Hogendoorn C."/>
        </authorList>
    </citation>
    <scope>NUCLEOTIDE SEQUENCE [LARGE SCALE GENOMIC DNA]</scope>
    <source>
        <strain evidence="10">COOX1</strain>
    </source>
</reference>
<feature type="domain" description="4'-phosphopantetheinyl transferase" evidence="9">
    <location>
        <begin position="61"/>
        <end position="155"/>
    </location>
</feature>
<evidence type="ECO:0000256" key="1">
    <source>
        <dbReference type="ARBA" id="ARBA00022516"/>
    </source>
</evidence>
<feature type="binding site" evidence="8">
    <location>
        <position position="114"/>
    </location>
    <ligand>
        <name>Mg(2+)</name>
        <dbReference type="ChEBI" id="CHEBI:18420"/>
    </ligand>
</feature>
<dbReference type="HAMAP" id="MF_00101">
    <property type="entry name" value="AcpS"/>
    <property type="match status" value="1"/>
</dbReference>
<comment type="subcellular location">
    <subcellularLocation>
        <location evidence="8">Cytoplasm</location>
    </subcellularLocation>
</comment>
<evidence type="ECO:0000259" key="9">
    <source>
        <dbReference type="Pfam" id="PF01648"/>
    </source>
</evidence>
<dbReference type="EMBL" id="LR792683">
    <property type="protein sequence ID" value="CAB3390064.1"/>
    <property type="molecule type" value="Genomic_DNA"/>
</dbReference>
<comment type="similarity">
    <text evidence="8">Belongs to the P-Pant transferase superfamily. AcpS family.</text>
</comment>
<comment type="cofactor">
    <cofactor evidence="8">
        <name>Mg(2+)</name>
        <dbReference type="ChEBI" id="CHEBI:18420"/>
    </cofactor>
</comment>
<dbReference type="SUPFAM" id="SSF56214">
    <property type="entry name" value="4'-phosphopantetheinyl transferase"/>
    <property type="match status" value="1"/>
</dbReference>
<accession>A0A6F9E1F2</accession>
<evidence type="ECO:0000313" key="10">
    <source>
        <dbReference type="EMBL" id="CAB3390064.1"/>
    </source>
</evidence>
<gene>
    <name evidence="8" type="primary">acpS</name>
    <name evidence="10" type="ORF">COOX1_0221</name>
</gene>
<dbReference type="GO" id="GO:0000287">
    <property type="term" value="F:magnesium ion binding"/>
    <property type="evidence" value="ECO:0007669"/>
    <property type="project" value="UniProtKB-UniRule"/>
</dbReference>
<dbReference type="Pfam" id="PF01648">
    <property type="entry name" value="ACPS"/>
    <property type="match status" value="1"/>
</dbReference>
<evidence type="ECO:0000256" key="4">
    <source>
        <dbReference type="ARBA" id="ARBA00022832"/>
    </source>
</evidence>
<dbReference type="InterPro" id="IPR008278">
    <property type="entry name" value="4-PPantetheinyl_Trfase_dom"/>
</dbReference>
<dbReference type="InterPro" id="IPR037143">
    <property type="entry name" value="4-PPantetheinyl_Trfase_dom_sf"/>
</dbReference>
<evidence type="ECO:0000256" key="8">
    <source>
        <dbReference type="HAMAP-Rule" id="MF_00101"/>
    </source>
</evidence>
<keyword evidence="2 8" id="KW-0808">Transferase</keyword>
<keyword evidence="4 8" id="KW-0276">Fatty acid metabolism</keyword>
<evidence type="ECO:0000256" key="3">
    <source>
        <dbReference type="ARBA" id="ARBA00022723"/>
    </source>
</evidence>
<dbReference type="GO" id="GO:0008897">
    <property type="term" value="F:holo-[acyl-carrier-protein] synthase activity"/>
    <property type="evidence" value="ECO:0007669"/>
    <property type="project" value="UniProtKB-UniRule"/>
</dbReference>
<protein>
    <recommendedName>
        <fullName evidence="8">Holo-[acyl-carrier-protein] synthase</fullName>
        <shortName evidence="8">Holo-ACP synthase</shortName>
        <ecNumber evidence="8">2.7.8.7</ecNumber>
    </recommendedName>
    <alternativeName>
        <fullName evidence="8">4'-phosphopantetheinyl transferase AcpS</fullName>
    </alternativeName>
</protein>
<evidence type="ECO:0000313" key="11">
    <source>
        <dbReference type="Proteomes" id="UP000502196"/>
    </source>
</evidence>
<dbReference type="InterPro" id="IPR002582">
    <property type="entry name" value="ACPS"/>
</dbReference>
<evidence type="ECO:0000256" key="5">
    <source>
        <dbReference type="ARBA" id="ARBA00022842"/>
    </source>
</evidence>
<name>A0A6F9E1F2_9BACL</name>
<dbReference type="NCBIfam" id="TIGR00556">
    <property type="entry name" value="pantethn_trn"/>
    <property type="match status" value="1"/>
</dbReference>
<evidence type="ECO:0000256" key="2">
    <source>
        <dbReference type="ARBA" id="ARBA00022679"/>
    </source>
</evidence>
<comment type="catalytic activity">
    <reaction evidence="8">
        <text>apo-[ACP] + CoA = holo-[ACP] + adenosine 3',5'-bisphosphate + H(+)</text>
        <dbReference type="Rhea" id="RHEA:12068"/>
        <dbReference type="Rhea" id="RHEA-COMP:9685"/>
        <dbReference type="Rhea" id="RHEA-COMP:9690"/>
        <dbReference type="ChEBI" id="CHEBI:15378"/>
        <dbReference type="ChEBI" id="CHEBI:29999"/>
        <dbReference type="ChEBI" id="CHEBI:57287"/>
        <dbReference type="ChEBI" id="CHEBI:58343"/>
        <dbReference type="ChEBI" id="CHEBI:64479"/>
        <dbReference type="EC" id="2.7.8.7"/>
    </reaction>
</comment>
<keyword evidence="1 8" id="KW-0444">Lipid biosynthesis</keyword>
<keyword evidence="3 8" id="KW-0479">Metal-binding</keyword>
<keyword evidence="8" id="KW-0963">Cytoplasm</keyword>
<comment type="function">
    <text evidence="8">Transfers the 4'-phosphopantetheine moiety from coenzyme A to a Ser of acyl-carrier-protein.</text>
</comment>
<sequence length="187" mass="19613">MAGTVLGADKAAGVVPLRFYPEPITMRADPGCSAPGRAEIKGAGEKYAKCGGGGWRGLIVAVGVDVVEMGRIRESLRRRGNRLAERILGAAEKKEYAGRRDPVAFLAGRFAAKEAVAKALGTGIGKVGFQEIEIAGRRGAPEVRLSGKAAEVAGERGIVKWHLSLSHGRETAVAFVVAEGVGHREVD</sequence>
<proteinExistence type="inferred from homology"/>